<accession>A0A158I157</accession>
<evidence type="ECO:0000313" key="2">
    <source>
        <dbReference type="Proteomes" id="UP000054925"/>
    </source>
</evidence>
<dbReference type="Proteomes" id="UP000054925">
    <property type="component" value="Unassembled WGS sequence"/>
</dbReference>
<keyword evidence="2" id="KW-1185">Reference proteome</keyword>
<dbReference type="RefSeq" id="WP_087656322.1">
    <property type="nucleotide sequence ID" value="NZ_FCOL02000010.1"/>
</dbReference>
<evidence type="ECO:0000313" key="1">
    <source>
        <dbReference type="EMBL" id="SAL49750.1"/>
    </source>
</evidence>
<organism evidence="1 2">
    <name type="scientific">Caballeronia terrestris</name>
    <dbReference type="NCBI Taxonomy" id="1226301"/>
    <lineage>
        <taxon>Bacteria</taxon>
        <taxon>Pseudomonadati</taxon>
        <taxon>Pseudomonadota</taxon>
        <taxon>Betaproteobacteria</taxon>
        <taxon>Burkholderiales</taxon>
        <taxon>Burkholderiaceae</taxon>
        <taxon>Caballeronia</taxon>
    </lineage>
</organism>
<gene>
    <name evidence="1" type="ORF">AWB67_02268</name>
</gene>
<proteinExistence type="predicted"/>
<sequence>MDTKTQAQLLFYINVIERIWKRYGKPIRADFEHGSPEWAECCKRLKAKVLQVLNYDANAPLSFERDLRIDYDDVQFIDVPHVE</sequence>
<comment type="caution">
    <text evidence="1">The sequence shown here is derived from an EMBL/GenBank/DDBJ whole genome shotgun (WGS) entry which is preliminary data.</text>
</comment>
<name>A0A158I157_9BURK</name>
<dbReference type="EMBL" id="FCOL02000010">
    <property type="protein sequence ID" value="SAL49750.1"/>
    <property type="molecule type" value="Genomic_DNA"/>
</dbReference>
<protein>
    <submittedName>
        <fullName evidence="1">Uncharacterized protein</fullName>
    </submittedName>
</protein>
<reference evidence="1" key="1">
    <citation type="submission" date="2016-01" db="EMBL/GenBank/DDBJ databases">
        <authorList>
            <person name="Peeters C."/>
        </authorList>
    </citation>
    <scope>NUCLEOTIDE SEQUENCE [LARGE SCALE GENOMIC DNA]</scope>
    <source>
        <strain evidence="1">LMG 22937</strain>
    </source>
</reference>
<dbReference type="AlphaFoldDB" id="A0A158I157"/>